<dbReference type="InterPro" id="IPR054300">
    <property type="entry name" value="OB_DPOA2"/>
</dbReference>
<dbReference type="OrthoDB" id="336885at2759"/>
<evidence type="ECO:0000256" key="1">
    <source>
        <dbReference type="ARBA" id="ARBA00004123"/>
    </source>
</evidence>
<dbReference type="InterPro" id="IPR016722">
    <property type="entry name" value="DNA_pol_alpha_bsu"/>
</dbReference>
<dbReference type="PANTHER" id="PTHR23061">
    <property type="entry name" value="DNA POLYMERASE 2 ALPHA 70 KDA SUBUNIT"/>
    <property type="match status" value="1"/>
</dbReference>
<keyword evidence="10" id="KW-1185">Reference proteome</keyword>
<comment type="subcellular location">
    <subcellularLocation>
        <location evidence="1">Nucleus</location>
    </subcellularLocation>
</comment>
<dbReference type="EMBL" id="JAAOIC020000048">
    <property type="protein sequence ID" value="KAG8036379.1"/>
    <property type="molecule type" value="Genomic_DNA"/>
</dbReference>
<evidence type="ECO:0000256" key="2">
    <source>
        <dbReference type="ARBA" id="ARBA00007299"/>
    </source>
</evidence>
<dbReference type="GO" id="GO:0003677">
    <property type="term" value="F:DNA binding"/>
    <property type="evidence" value="ECO:0007669"/>
    <property type="project" value="InterPro"/>
</dbReference>
<accession>A0A8J5V733</accession>
<feature type="domain" description="DNA polymerase alpha subunit B OB" evidence="8">
    <location>
        <begin position="217"/>
        <end position="254"/>
    </location>
</feature>
<dbReference type="GO" id="GO:0005658">
    <property type="term" value="C:alpha DNA polymerase:primase complex"/>
    <property type="evidence" value="ECO:0007669"/>
    <property type="project" value="TreeGrafter"/>
</dbReference>
<keyword evidence="5" id="KW-0539">Nucleus</keyword>
<dbReference type="GO" id="GO:0006270">
    <property type="term" value="P:DNA replication initiation"/>
    <property type="evidence" value="ECO:0007669"/>
    <property type="project" value="TreeGrafter"/>
</dbReference>
<reference evidence="9" key="2">
    <citation type="submission" date="2021-04" db="EMBL/GenBank/DDBJ databases">
        <title>Genome-wide patterns of bracovirus chromosomal integration into multiple host tissues during parasitism.</title>
        <authorList>
            <person name="Chebbi M.A.C."/>
        </authorList>
    </citation>
    <scope>NUCLEOTIDE SEQUENCE</scope>
    <source>
        <tissue evidence="9">Whole body</tissue>
    </source>
</reference>
<feature type="compositionally biased region" description="Acidic residues" evidence="6">
    <location>
        <begin position="192"/>
        <end position="202"/>
    </location>
</feature>
<sequence>MRIVVLVNSVCALGKDRKISDWNNVSPRKSQIQRTDFPHVSPTELKLFVQMKDYSILNDLCRSMSRVFCEIWLKDKEQLVITSNVRENTFNKFRTWGRIFTDNDGKLTTWSILLMGDPDHWYHSLGEYETEDLEDEDLDIETEDSSDSEEEKERRKKVKEDDEEREKGTGTEEEDEGGKGTGTEESDKKEETEEEEEEEEPLGDPIIVDIRTRKECIPLDISRLKCYSFFPGQIISVEGKNPTKDALCAYRVIPGISFGPKPPVLNEPLQIMVAAGPFTSKPGNYQQLYNLMAHVAQTEPNVLILIGPLMAEKDIEPPKKDMFENLITKIMSYVDGKSTQVVLVSSYEDILHDGFYPTAEYRLRESVKKPNLHLMPDPCTIEVDGLIIGATSVDIIRHLSSEEISYKMPQRDRLGRLAEHLLLQSSYYPLFPPPPEVPLDLLLWAECSTMSVQPHILLVPSAMQYFYKYSNGTHIINPSKVSKGLYTQFNVKSNDQWTENSIGGEILRI</sequence>
<feature type="domain" description="DNA polymerase alpha/delta/epsilon subunit B" evidence="7">
    <location>
        <begin position="271"/>
        <end position="467"/>
    </location>
</feature>
<dbReference type="InterPro" id="IPR007185">
    <property type="entry name" value="DNA_pol_a/d/e_bsu"/>
</dbReference>
<gene>
    <name evidence="9" type="ORF">G9C98_003701</name>
</gene>
<keyword evidence="4" id="KW-0235">DNA replication</keyword>
<evidence type="ECO:0000313" key="9">
    <source>
        <dbReference type="EMBL" id="KAG8036379.1"/>
    </source>
</evidence>
<feature type="compositionally biased region" description="Acidic residues" evidence="6">
    <location>
        <begin position="132"/>
        <end position="150"/>
    </location>
</feature>
<feature type="region of interest" description="Disordered" evidence="6">
    <location>
        <begin position="132"/>
        <end position="207"/>
    </location>
</feature>
<proteinExistence type="inferred from homology"/>
<comment type="caution">
    <text evidence="9">The sequence shown here is derived from an EMBL/GenBank/DDBJ whole genome shotgun (WGS) entry which is preliminary data.</text>
</comment>
<dbReference type="Pfam" id="PF04042">
    <property type="entry name" value="DNA_pol_E_B"/>
    <property type="match status" value="1"/>
</dbReference>
<evidence type="ECO:0000259" key="7">
    <source>
        <dbReference type="Pfam" id="PF04042"/>
    </source>
</evidence>
<dbReference type="AlphaFoldDB" id="A0A8J5V733"/>
<protein>
    <recommendedName>
        <fullName evidence="3">DNA polymerase alpha subunit B</fullName>
    </recommendedName>
</protein>
<evidence type="ECO:0000256" key="4">
    <source>
        <dbReference type="ARBA" id="ARBA00022705"/>
    </source>
</evidence>
<evidence type="ECO:0000256" key="6">
    <source>
        <dbReference type="SAM" id="MobiDB-lite"/>
    </source>
</evidence>
<evidence type="ECO:0000256" key="5">
    <source>
        <dbReference type="ARBA" id="ARBA00023242"/>
    </source>
</evidence>
<evidence type="ECO:0000256" key="3">
    <source>
        <dbReference type="ARBA" id="ARBA00018596"/>
    </source>
</evidence>
<evidence type="ECO:0000313" key="10">
    <source>
        <dbReference type="Proteomes" id="UP000729913"/>
    </source>
</evidence>
<dbReference type="Pfam" id="PF22062">
    <property type="entry name" value="OB_DPOA2"/>
    <property type="match status" value="1"/>
</dbReference>
<organism evidence="9 10">
    <name type="scientific">Cotesia typhae</name>
    <dbReference type="NCBI Taxonomy" id="2053667"/>
    <lineage>
        <taxon>Eukaryota</taxon>
        <taxon>Metazoa</taxon>
        <taxon>Ecdysozoa</taxon>
        <taxon>Arthropoda</taxon>
        <taxon>Hexapoda</taxon>
        <taxon>Insecta</taxon>
        <taxon>Pterygota</taxon>
        <taxon>Neoptera</taxon>
        <taxon>Endopterygota</taxon>
        <taxon>Hymenoptera</taxon>
        <taxon>Apocrita</taxon>
        <taxon>Ichneumonoidea</taxon>
        <taxon>Braconidae</taxon>
        <taxon>Microgastrinae</taxon>
        <taxon>Cotesia</taxon>
    </lineage>
</organism>
<evidence type="ECO:0000259" key="8">
    <source>
        <dbReference type="Pfam" id="PF22062"/>
    </source>
</evidence>
<comment type="similarity">
    <text evidence="2">Belongs to the DNA polymerase alpha subunit B family.</text>
</comment>
<dbReference type="Proteomes" id="UP000729913">
    <property type="component" value="Unassembled WGS sequence"/>
</dbReference>
<name>A0A8J5V733_9HYME</name>
<reference evidence="9" key="1">
    <citation type="submission" date="2020-03" db="EMBL/GenBank/DDBJ databases">
        <authorList>
            <person name="Chebbi M.A."/>
            <person name="Drezen J.M."/>
        </authorList>
    </citation>
    <scope>NUCLEOTIDE SEQUENCE</scope>
    <source>
        <tissue evidence="9">Whole body</tissue>
    </source>
</reference>
<dbReference type="PANTHER" id="PTHR23061:SF12">
    <property type="entry name" value="DNA POLYMERASE ALPHA SUBUNIT B"/>
    <property type="match status" value="1"/>
</dbReference>